<dbReference type="Proteomes" id="UP001165135">
    <property type="component" value="Unassembled WGS sequence"/>
</dbReference>
<reference evidence="5" key="1">
    <citation type="submission" date="2023-03" db="EMBL/GenBank/DDBJ databases">
        <title>Actinoallomurus iriomotensis NBRC 103681.</title>
        <authorList>
            <person name="Ichikawa N."/>
            <person name="Sato H."/>
            <person name="Tonouchi N."/>
        </authorList>
    </citation>
    <scope>NUCLEOTIDE SEQUENCE</scope>
    <source>
        <strain evidence="5">NBRC 103681</strain>
    </source>
</reference>
<keyword evidence="3" id="KW-0949">S-adenosyl-L-methionine</keyword>
<dbReference type="AlphaFoldDB" id="A0A9W6RT68"/>
<dbReference type="GO" id="GO:0043565">
    <property type="term" value="F:sequence-specific DNA binding"/>
    <property type="evidence" value="ECO:0007669"/>
    <property type="project" value="TreeGrafter"/>
</dbReference>
<dbReference type="PANTHER" id="PTHR30481">
    <property type="entry name" value="DNA ADENINE METHYLASE"/>
    <property type="match status" value="1"/>
</dbReference>
<dbReference type="Pfam" id="PF02086">
    <property type="entry name" value="MethyltransfD12"/>
    <property type="match status" value="2"/>
</dbReference>
<evidence type="ECO:0000256" key="2">
    <source>
        <dbReference type="ARBA" id="ARBA00022679"/>
    </source>
</evidence>
<evidence type="ECO:0000313" key="5">
    <source>
        <dbReference type="EMBL" id="GLY79737.1"/>
    </source>
</evidence>
<sequence length="344" mass="38719">MRPNDNNSDEKKGMSPLAGERKTVRRRPWPADTVRDKPRYELSDTALFAQSVVSPLRYPGAKRQLFHALRTIISANVPPPRLLIEPFCGGATSALRLAGTGVVEHVILADADPLVAAFWHVAAFDTNWLVTAMKEEEVTIQRWDWWRLARPTTRRDRALKCLFLNRTTFSGILHGRAGPIGGRAQTSTYKIDCRYGIAGLERRIRAVGDLADTGRLLDVWNCDWRDSLCRARQFGGLTPDEIVVYLDPPYVEKAPELYEWSFESNQHEALATALADADGFQWLLSYDDSPVIRNLYADRAGYRLRTVEYRYTAAGSAVRKSKSELLVSNYPDVPNDLGSPKTGH</sequence>
<keyword evidence="2" id="KW-0808">Transferase</keyword>
<organism evidence="5 6">
    <name type="scientific">Actinoallomurus iriomotensis</name>
    <dbReference type="NCBI Taxonomy" id="478107"/>
    <lineage>
        <taxon>Bacteria</taxon>
        <taxon>Bacillati</taxon>
        <taxon>Actinomycetota</taxon>
        <taxon>Actinomycetes</taxon>
        <taxon>Streptosporangiales</taxon>
        <taxon>Thermomonosporaceae</taxon>
        <taxon>Actinoallomurus</taxon>
    </lineage>
</organism>
<evidence type="ECO:0000256" key="4">
    <source>
        <dbReference type="SAM" id="MobiDB-lite"/>
    </source>
</evidence>
<dbReference type="InterPro" id="IPR029063">
    <property type="entry name" value="SAM-dependent_MTases_sf"/>
</dbReference>
<evidence type="ECO:0000256" key="3">
    <source>
        <dbReference type="ARBA" id="ARBA00022691"/>
    </source>
</evidence>
<dbReference type="Gene3D" id="3.40.50.150">
    <property type="entry name" value="Vaccinia Virus protein VP39"/>
    <property type="match status" value="2"/>
</dbReference>
<dbReference type="GO" id="GO:0006298">
    <property type="term" value="P:mismatch repair"/>
    <property type="evidence" value="ECO:0007669"/>
    <property type="project" value="TreeGrafter"/>
</dbReference>
<dbReference type="RefSeq" id="WP_349498026.1">
    <property type="nucleotide sequence ID" value="NZ_BSTJ01000012.1"/>
</dbReference>
<dbReference type="GO" id="GO:0009007">
    <property type="term" value="F:site-specific DNA-methyltransferase (adenine-specific) activity"/>
    <property type="evidence" value="ECO:0007669"/>
    <property type="project" value="UniProtKB-EC"/>
</dbReference>
<dbReference type="SUPFAM" id="SSF53335">
    <property type="entry name" value="S-adenosyl-L-methionine-dependent methyltransferases"/>
    <property type="match status" value="1"/>
</dbReference>
<dbReference type="EMBL" id="BSTJ01000012">
    <property type="protein sequence ID" value="GLY79737.1"/>
    <property type="molecule type" value="Genomic_DNA"/>
</dbReference>
<name>A0A9W6RT68_9ACTN</name>
<accession>A0A9W6RT68</accession>
<gene>
    <name evidence="5" type="ORF">Airi01_080040</name>
</gene>
<proteinExistence type="predicted"/>
<dbReference type="GO" id="GO:0032259">
    <property type="term" value="P:methylation"/>
    <property type="evidence" value="ECO:0007669"/>
    <property type="project" value="UniProtKB-KW"/>
</dbReference>
<dbReference type="InterPro" id="IPR012327">
    <property type="entry name" value="MeTrfase_D12"/>
</dbReference>
<dbReference type="PANTHER" id="PTHR30481:SF2">
    <property type="entry name" value="SITE-SPECIFIC DNA-METHYLTRANSFERASE (ADENINE-SPECIFIC)"/>
    <property type="match status" value="1"/>
</dbReference>
<feature type="region of interest" description="Disordered" evidence="4">
    <location>
        <begin position="1"/>
        <end position="31"/>
    </location>
</feature>
<comment type="caution">
    <text evidence="5">The sequence shown here is derived from an EMBL/GenBank/DDBJ whole genome shotgun (WGS) entry which is preliminary data.</text>
</comment>
<evidence type="ECO:0000313" key="6">
    <source>
        <dbReference type="Proteomes" id="UP001165135"/>
    </source>
</evidence>
<dbReference type="GO" id="GO:1904047">
    <property type="term" value="F:S-adenosyl-L-methionine binding"/>
    <property type="evidence" value="ECO:0007669"/>
    <property type="project" value="TreeGrafter"/>
</dbReference>
<evidence type="ECO:0000256" key="1">
    <source>
        <dbReference type="ARBA" id="ARBA00022603"/>
    </source>
</evidence>
<protein>
    <submittedName>
        <fullName evidence="5">DNA methyltransferase</fullName>
    </submittedName>
</protein>
<dbReference type="GO" id="GO:0009307">
    <property type="term" value="P:DNA restriction-modification system"/>
    <property type="evidence" value="ECO:0007669"/>
    <property type="project" value="InterPro"/>
</dbReference>
<keyword evidence="1 5" id="KW-0489">Methyltransferase</keyword>
<dbReference type="PRINTS" id="PR00505">
    <property type="entry name" value="D12N6MTFRASE"/>
</dbReference>